<dbReference type="RefSeq" id="XP_017777474.1">
    <property type="nucleotide sequence ID" value="XM_017921985.1"/>
</dbReference>
<gene>
    <name evidence="2" type="primary">LOC108563336</name>
</gene>
<name>A0ABM1MSC4_NICVS</name>
<evidence type="ECO:0000313" key="1">
    <source>
        <dbReference type="Proteomes" id="UP000695000"/>
    </source>
</evidence>
<dbReference type="Proteomes" id="UP000695000">
    <property type="component" value="Unplaced"/>
</dbReference>
<proteinExistence type="predicted"/>
<evidence type="ECO:0000313" key="2">
    <source>
        <dbReference type="RefSeq" id="XP_017777474.1"/>
    </source>
</evidence>
<protein>
    <submittedName>
        <fullName evidence="2">Uncharacterized protein LOC108563336</fullName>
    </submittedName>
</protein>
<dbReference type="GeneID" id="108563336"/>
<sequence length="129" mass="15291">MKHSLRIAAWNANGLSHHYHERHTSRVKATSKFPNIQFMTQQFLYIIKTLIKHCEFEATTMTHLERSQAKRVQLEIKFRKLYWLLGKKSELSVENKLVIYHQCGRMVSNCGVRPVNRRYKLYKGSNQNA</sequence>
<reference evidence="2" key="1">
    <citation type="submission" date="2025-08" db="UniProtKB">
        <authorList>
            <consortium name="RefSeq"/>
        </authorList>
    </citation>
    <scope>IDENTIFICATION</scope>
    <source>
        <tissue evidence="2">Whole Larva</tissue>
    </source>
</reference>
<keyword evidence="1" id="KW-1185">Reference proteome</keyword>
<accession>A0ABM1MSC4</accession>
<organism evidence="1 2">
    <name type="scientific">Nicrophorus vespilloides</name>
    <name type="common">Boreal carrion beetle</name>
    <dbReference type="NCBI Taxonomy" id="110193"/>
    <lineage>
        <taxon>Eukaryota</taxon>
        <taxon>Metazoa</taxon>
        <taxon>Ecdysozoa</taxon>
        <taxon>Arthropoda</taxon>
        <taxon>Hexapoda</taxon>
        <taxon>Insecta</taxon>
        <taxon>Pterygota</taxon>
        <taxon>Neoptera</taxon>
        <taxon>Endopterygota</taxon>
        <taxon>Coleoptera</taxon>
        <taxon>Polyphaga</taxon>
        <taxon>Staphyliniformia</taxon>
        <taxon>Silphidae</taxon>
        <taxon>Nicrophorinae</taxon>
        <taxon>Nicrophorus</taxon>
    </lineage>
</organism>